<dbReference type="RefSeq" id="WP_203829130.1">
    <property type="nucleotide sequence ID" value="NZ_BAAATY010000039.1"/>
</dbReference>
<evidence type="ECO:0000259" key="1">
    <source>
        <dbReference type="Pfam" id="PF05685"/>
    </source>
</evidence>
<accession>A0ABQ4BKN0</accession>
<dbReference type="InterPro" id="IPR012296">
    <property type="entry name" value="Nuclease_put_TT1808"/>
</dbReference>
<dbReference type="EMBL" id="BOMS01000122">
    <property type="protein sequence ID" value="GIE71228.1"/>
    <property type="molecule type" value="Genomic_DNA"/>
</dbReference>
<dbReference type="InterPro" id="IPR011335">
    <property type="entry name" value="Restrct_endonuc-II-like"/>
</dbReference>
<name>A0ABQ4BKN0_9ACTN</name>
<dbReference type="PANTHER" id="PTHR35400:SF3">
    <property type="entry name" value="SLL1072 PROTEIN"/>
    <property type="match status" value="1"/>
</dbReference>
<dbReference type="SUPFAM" id="SSF52980">
    <property type="entry name" value="Restriction endonuclease-like"/>
    <property type="match status" value="1"/>
</dbReference>
<keyword evidence="3" id="KW-1185">Reference proteome</keyword>
<dbReference type="CDD" id="cd06260">
    <property type="entry name" value="DUF820-like"/>
    <property type="match status" value="1"/>
</dbReference>
<dbReference type="Proteomes" id="UP000624709">
    <property type="component" value="Unassembled WGS sequence"/>
</dbReference>
<dbReference type="InterPro" id="IPR008538">
    <property type="entry name" value="Uma2"/>
</dbReference>
<evidence type="ECO:0000313" key="2">
    <source>
        <dbReference type="EMBL" id="GIE71228.1"/>
    </source>
</evidence>
<reference evidence="2 3" key="1">
    <citation type="submission" date="2021-01" db="EMBL/GenBank/DDBJ databases">
        <title>Whole genome shotgun sequence of Actinoplanes palleronii NBRC 14916.</title>
        <authorList>
            <person name="Komaki H."/>
            <person name="Tamura T."/>
        </authorList>
    </citation>
    <scope>NUCLEOTIDE SEQUENCE [LARGE SCALE GENOMIC DNA]</scope>
    <source>
        <strain evidence="2 3">NBRC 14916</strain>
    </source>
</reference>
<dbReference type="PANTHER" id="PTHR35400">
    <property type="entry name" value="SLR1083 PROTEIN"/>
    <property type="match status" value="1"/>
</dbReference>
<dbReference type="Gene3D" id="3.90.1570.10">
    <property type="entry name" value="tt1808, chain A"/>
    <property type="match status" value="1"/>
</dbReference>
<organism evidence="2 3">
    <name type="scientific">Actinoplanes palleronii</name>
    <dbReference type="NCBI Taxonomy" id="113570"/>
    <lineage>
        <taxon>Bacteria</taxon>
        <taxon>Bacillati</taxon>
        <taxon>Actinomycetota</taxon>
        <taxon>Actinomycetes</taxon>
        <taxon>Micromonosporales</taxon>
        <taxon>Micromonosporaceae</taxon>
        <taxon>Actinoplanes</taxon>
    </lineage>
</organism>
<evidence type="ECO:0000313" key="3">
    <source>
        <dbReference type="Proteomes" id="UP000624709"/>
    </source>
</evidence>
<protein>
    <recommendedName>
        <fullName evidence="1">Putative restriction endonuclease domain-containing protein</fullName>
    </recommendedName>
</protein>
<proteinExistence type="predicted"/>
<comment type="caution">
    <text evidence="2">The sequence shown here is derived from an EMBL/GenBank/DDBJ whole genome shotgun (WGS) entry which is preliminary data.</text>
</comment>
<dbReference type="Pfam" id="PF05685">
    <property type="entry name" value="Uma2"/>
    <property type="match status" value="1"/>
</dbReference>
<gene>
    <name evidence="2" type="ORF">Apa02nite_073360</name>
</gene>
<feature type="domain" description="Putative restriction endonuclease" evidence="1">
    <location>
        <begin position="26"/>
        <end position="184"/>
    </location>
</feature>
<sequence length="191" mass="21440">MTAEPIGEVVWAPDLVKQRKAGYTIEDVLALPDEAPRVELSDGVLIVVPSPSARHQKLNWRLASWLERHVPKGFEPQMAVGVAVDYTSTLEPDVLILHGPVDPDRHYFSPDQVVVAVEIVSPGTKRRDRLEKPGVYAAAGIQHFWRIELNPVHVFAYDLVDGRYELVADANDELVLEKPFEIRLPIRELAP</sequence>